<feature type="transmembrane region" description="Helical" evidence="1">
    <location>
        <begin position="336"/>
        <end position="356"/>
    </location>
</feature>
<sequence length="764" mass="83483">MTLQERTVLSSGQPLASLWQVFKSDWVIVLGGAFLSFVLASVFISGWPSGLLPDLSAPYRYAGDSLFHAWMAQRVSEGWLFENIRSGYPFGSNFLDYPGSDFGNHLLIKLLAIVSGSSFKATNLFLLLSFPVGFSATFVVVRAFGLFRSFAFVAAMLFTFLPFHLLRMDHLFYTWYFVVPFFFYLSYSIFQSSTDAESQTLKGFSYPKAVAVVLGLLVLSSFGVYYALFGVMLVALGGVLGWCRARRVSVIIRTLCVLSILMGGVLLNVAPNMLAKNQAGPNLEVAQRSPMEAEVYGFKLMQLILPRADHRISWVGKFTSLYNSTFPLINENATSTLGAVGALGLLLAFCVLLLSLTGHSVDPKLGFLVALVFVLFMLGTIGGLGALFSSFVSSSIRGWNRISVFVGFGALLIFFIVLQTLMTRYSSRLAVYSTAILALLLVVGLYDQTAPACRACNASAKAAFENDRAFVTSIEAALPAQAAVYQLPYIAFPEMPPVHRLNNYQLGAGVLHSKTLRWSFGGMKGREGDLFYRALAQETPEKQLEVIKNLGFNGIYIDRRGYEDNAQSVVQQFTALLGSGPSISSVDGNLVFFNLNRPKPADLSGLSFAQIMKKSGYYADKLGARYPGSLKDGIDFTRDGWPNTVKGAEGLSGKESWGRWSDARLSNTVRIEFTAPLPQTFTLVLVARAFAPNVNKPIKVTIGNREYEVLLGAEPSEVRLSVDLQGDGADSIVFSPPTPVSPQQLGVGNDSRKLGIGFVSLRLE</sequence>
<feature type="transmembrane region" description="Helical" evidence="1">
    <location>
        <begin position="429"/>
        <end position="446"/>
    </location>
</feature>
<accession>A0ABZ1A1Y2</accession>
<evidence type="ECO:0000313" key="4">
    <source>
        <dbReference type="Proteomes" id="UP001322392"/>
    </source>
</evidence>
<feature type="transmembrane region" description="Helical" evidence="1">
    <location>
        <begin position="210"/>
        <end position="243"/>
    </location>
</feature>
<feature type="transmembrane region" description="Helical" evidence="1">
    <location>
        <begin position="173"/>
        <end position="190"/>
    </location>
</feature>
<feature type="domain" description="DUF7024" evidence="2">
    <location>
        <begin position="632"/>
        <end position="763"/>
    </location>
</feature>
<keyword evidence="4" id="KW-1185">Reference proteome</keyword>
<protein>
    <submittedName>
        <fullName evidence="3">Sugar translocase</fullName>
    </submittedName>
</protein>
<feature type="transmembrane region" description="Helical" evidence="1">
    <location>
        <begin position="398"/>
        <end position="417"/>
    </location>
</feature>
<evidence type="ECO:0000313" key="3">
    <source>
        <dbReference type="EMBL" id="WRI23394.1"/>
    </source>
</evidence>
<keyword evidence="1" id="KW-1133">Transmembrane helix</keyword>
<proteinExistence type="predicted"/>
<dbReference type="RefSeq" id="WP_305382257.1">
    <property type="nucleotide sequence ID" value="NZ_CP117446.1"/>
</dbReference>
<gene>
    <name evidence="3" type="ORF">SPL95_22710</name>
</gene>
<dbReference type="Proteomes" id="UP001322392">
    <property type="component" value="Chromosome"/>
</dbReference>
<dbReference type="InterPro" id="IPR054288">
    <property type="entry name" value="DUF7024"/>
</dbReference>
<keyword evidence="1" id="KW-0472">Membrane</keyword>
<feature type="transmembrane region" description="Helical" evidence="1">
    <location>
        <begin position="250"/>
        <end position="270"/>
    </location>
</feature>
<dbReference type="EMBL" id="CP139639">
    <property type="protein sequence ID" value="WRI23394.1"/>
    <property type="molecule type" value="Genomic_DNA"/>
</dbReference>
<evidence type="ECO:0000259" key="2">
    <source>
        <dbReference type="Pfam" id="PF22895"/>
    </source>
</evidence>
<feature type="transmembrane region" description="Helical" evidence="1">
    <location>
        <begin position="26"/>
        <end position="47"/>
    </location>
</feature>
<name>A0ABZ1A1Y2_9PSED</name>
<keyword evidence="1" id="KW-0812">Transmembrane</keyword>
<dbReference type="Pfam" id="PF22895">
    <property type="entry name" value="DUF7024"/>
    <property type="match status" value="1"/>
</dbReference>
<reference evidence="3 4" key="1">
    <citation type="submission" date="2023-12" db="EMBL/GenBank/DDBJ databases">
        <title>First complete genome sequence of Pseudomonas canadensis strain Pcan-CK-23 isolated from homogenized tissues of Zophobas morio larvae.</title>
        <authorList>
            <person name="Kundlacz C."/>
            <person name="Aldeia C."/>
            <person name="Eddoubaji Y."/>
            <person name="Campos-Madueno E.I."/>
            <person name="Endimiani A."/>
        </authorList>
    </citation>
    <scope>NUCLEOTIDE SEQUENCE [LARGE SCALE GENOMIC DNA]</scope>
    <source>
        <strain evidence="3 4">Pcan-CK-23</strain>
    </source>
</reference>
<evidence type="ECO:0000256" key="1">
    <source>
        <dbReference type="SAM" id="Phobius"/>
    </source>
</evidence>
<organism evidence="3 4">
    <name type="scientific">Pseudomonas canadensis</name>
    <dbReference type="NCBI Taxonomy" id="915099"/>
    <lineage>
        <taxon>Bacteria</taxon>
        <taxon>Pseudomonadati</taxon>
        <taxon>Pseudomonadota</taxon>
        <taxon>Gammaproteobacteria</taxon>
        <taxon>Pseudomonadales</taxon>
        <taxon>Pseudomonadaceae</taxon>
        <taxon>Pseudomonas</taxon>
    </lineage>
</organism>
<feature type="transmembrane region" description="Helical" evidence="1">
    <location>
        <begin position="150"/>
        <end position="166"/>
    </location>
</feature>
<feature type="transmembrane region" description="Helical" evidence="1">
    <location>
        <begin position="368"/>
        <end position="392"/>
    </location>
</feature>
<feature type="transmembrane region" description="Helical" evidence="1">
    <location>
        <begin position="124"/>
        <end position="144"/>
    </location>
</feature>